<keyword evidence="7" id="KW-1133">Transmembrane helix</keyword>
<comment type="caution">
    <text evidence="10">The sequence shown here is derived from an EMBL/GenBank/DDBJ whole genome shotgun (WGS) entry which is preliminary data.</text>
</comment>
<feature type="compositionally biased region" description="Low complexity" evidence="9">
    <location>
        <begin position="1"/>
        <end position="11"/>
    </location>
</feature>
<evidence type="ECO:0000256" key="6">
    <source>
        <dbReference type="ARBA" id="ARBA00022692"/>
    </source>
</evidence>
<dbReference type="PANTHER" id="PTHR34308">
    <property type="entry name" value="COBALAMIN BIOSYNTHESIS PROTEIN CBIB"/>
    <property type="match status" value="1"/>
</dbReference>
<evidence type="ECO:0000256" key="5">
    <source>
        <dbReference type="ARBA" id="ARBA00022573"/>
    </source>
</evidence>
<evidence type="ECO:0000313" key="10">
    <source>
        <dbReference type="EMBL" id="MDA0185568.1"/>
    </source>
</evidence>
<feature type="region of interest" description="Disordered" evidence="9">
    <location>
        <begin position="1"/>
        <end position="48"/>
    </location>
</feature>
<keyword evidence="5" id="KW-0169">Cobalamin biosynthesis</keyword>
<keyword evidence="4" id="KW-1003">Cell membrane</keyword>
<evidence type="ECO:0000256" key="2">
    <source>
        <dbReference type="ARBA" id="ARBA00004953"/>
    </source>
</evidence>
<dbReference type="Pfam" id="PF03186">
    <property type="entry name" value="CobD_Cbib"/>
    <property type="match status" value="1"/>
</dbReference>
<accession>A0A9X3SC91</accession>
<dbReference type="PANTHER" id="PTHR34308:SF1">
    <property type="entry name" value="COBALAMIN BIOSYNTHESIS PROTEIN CBIB"/>
    <property type="match status" value="1"/>
</dbReference>
<keyword evidence="8" id="KW-0472">Membrane</keyword>
<reference evidence="10" key="1">
    <citation type="submission" date="2022-10" db="EMBL/GenBank/DDBJ databases">
        <title>The WGS of Solirubrobacter phytolaccae KCTC 29190.</title>
        <authorList>
            <person name="Jiang Z."/>
        </authorList>
    </citation>
    <scope>NUCLEOTIDE SEQUENCE</scope>
    <source>
        <strain evidence="10">KCTC 29190</strain>
    </source>
</reference>
<comment type="pathway">
    <text evidence="2">Cofactor biosynthesis; adenosylcobalamin biosynthesis.</text>
</comment>
<dbReference type="Proteomes" id="UP001147653">
    <property type="component" value="Unassembled WGS sequence"/>
</dbReference>
<evidence type="ECO:0000256" key="4">
    <source>
        <dbReference type="ARBA" id="ARBA00022475"/>
    </source>
</evidence>
<sequence>TRDDAVALAADAPRRDAPARTTPSRGTSPARAALRAWREDASAHPSPNAGVIEATFAGALGLKLGGTLAYEGRVEHRPELGTGREPGPADVTRAIRLARNVALATAALAILWSRR</sequence>
<dbReference type="GO" id="GO:0005886">
    <property type="term" value="C:plasma membrane"/>
    <property type="evidence" value="ECO:0007669"/>
    <property type="project" value="UniProtKB-SubCell"/>
</dbReference>
<proteinExistence type="inferred from homology"/>
<comment type="similarity">
    <text evidence="3">Belongs to the CobD/CbiB family.</text>
</comment>
<evidence type="ECO:0000256" key="9">
    <source>
        <dbReference type="SAM" id="MobiDB-lite"/>
    </source>
</evidence>
<feature type="non-terminal residue" evidence="10">
    <location>
        <position position="1"/>
    </location>
</feature>
<organism evidence="10 11">
    <name type="scientific">Solirubrobacter phytolaccae</name>
    <dbReference type="NCBI Taxonomy" id="1404360"/>
    <lineage>
        <taxon>Bacteria</taxon>
        <taxon>Bacillati</taxon>
        <taxon>Actinomycetota</taxon>
        <taxon>Thermoleophilia</taxon>
        <taxon>Solirubrobacterales</taxon>
        <taxon>Solirubrobacteraceae</taxon>
        <taxon>Solirubrobacter</taxon>
    </lineage>
</organism>
<gene>
    <name evidence="10" type="ORF">OJ997_35010</name>
</gene>
<comment type="subcellular location">
    <subcellularLocation>
        <location evidence="1">Cell membrane</location>
        <topology evidence="1">Multi-pass membrane protein</topology>
    </subcellularLocation>
</comment>
<dbReference type="GO" id="GO:0009236">
    <property type="term" value="P:cobalamin biosynthetic process"/>
    <property type="evidence" value="ECO:0007669"/>
    <property type="project" value="UniProtKB-KW"/>
</dbReference>
<dbReference type="GO" id="GO:0048472">
    <property type="term" value="F:threonine-phosphate decarboxylase activity"/>
    <property type="evidence" value="ECO:0007669"/>
    <property type="project" value="InterPro"/>
</dbReference>
<evidence type="ECO:0000256" key="7">
    <source>
        <dbReference type="ARBA" id="ARBA00022989"/>
    </source>
</evidence>
<evidence type="ECO:0000256" key="8">
    <source>
        <dbReference type="ARBA" id="ARBA00023136"/>
    </source>
</evidence>
<keyword evidence="11" id="KW-1185">Reference proteome</keyword>
<name>A0A9X3SC91_9ACTN</name>
<dbReference type="AlphaFoldDB" id="A0A9X3SC91"/>
<protein>
    <submittedName>
        <fullName evidence="10">Cobalamin biosynthesis protein</fullName>
    </submittedName>
</protein>
<dbReference type="EMBL" id="JAPDDP010000123">
    <property type="protein sequence ID" value="MDA0185568.1"/>
    <property type="molecule type" value="Genomic_DNA"/>
</dbReference>
<evidence type="ECO:0000256" key="1">
    <source>
        <dbReference type="ARBA" id="ARBA00004651"/>
    </source>
</evidence>
<dbReference type="InterPro" id="IPR004485">
    <property type="entry name" value="Cobalamin_biosynth_CobD/CbiB"/>
</dbReference>
<keyword evidence="6" id="KW-0812">Transmembrane</keyword>
<evidence type="ECO:0000313" key="11">
    <source>
        <dbReference type="Proteomes" id="UP001147653"/>
    </source>
</evidence>
<evidence type="ECO:0000256" key="3">
    <source>
        <dbReference type="ARBA" id="ARBA00006263"/>
    </source>
</evidence>
<dbReference type="RefSeq" id="WP_270030075.1">
    <property type="nucleotide sequence ID" value="NZ_JAPDDP010000123.1"/>
</dbReference>